<dbReference type="Proteomes" id="UP001596461">
    <property type="component" value="Unassembled WGS sequence"/>
</dbReference>
<dbReference type="GeneID" id="81125040"/>
<dbReference type="EMBL" id="JBHTAH010000010">
    <property type="protein sequence ID" value="MFC7070443.1"/>
    <property type="molecule type" value="Genomic_DNA"/>
</dbReference>
<evidence type="ECO:0000313" key="3">
    <source>
        <dbReference type="Proteomes" id="UP001596461"/>
    </source>
</evidence>
<comment type="caution">
    <text evidence="2">The sequence shown here is derived from an EMBL/GenBank/DDBJ whole genome shotgun (WGS) entry which is preliminary data.</text>
</comment>
<protein>
    <submittedName>
        <fullName evidence="2">Phosphotransferase family protein</fullName>
    </submittedName>
</protein>
<gene>
    <name evidence="2" type="ORF">ACFQL9_12395</name>
</gene>
<accession>A0ABD5WFF0</accession>
<evidence type="ECO:0000313" key="2">
    <source>
        <dbReference type="EMBL" id="MFC7070443.1"/>
    </source>
</evidence>
<dbReference type="SUPFAM" id="SSF56112">
    <property type="entry name" value="Protein kinase-like (PK-like)"/>
    <property type="match status" value="1"/>
</dbReference>
<evidence type="ECO:0000259" key="1">
    <source>
        <dbReference type="Pfam" id="PF01636"/>
    </source>
</evidence>
<sequence>MTDGSDDALDAEAIDRLVREATGWRVADAVPAETGTDAVWLLDLDPRGSPDPAAPDRAVLKYATFVDDERFRVEPSLLRLVGRETDVPVPSVYTEGRDDGTPYVVLEHRTGETREGGMRSLPPAVQRGVAADAGRHLAAIHDRRTFDAPGTFARDGEDGLRVAEPFDDWPAMFAALVEGHADGFGERFAALADRVAAAAADPPTALAGATPVLVHDDYRLGNLLIDPDAAASPVGTVLDWGAAMAAPAGFDLAKTEDYLCHHAPLDAPLRERVRTALESAYRRRRGGLPDRYGERREPYLLSSRAAACEWFDLWYADAGDDERERIAERHRTALRRLL</sequence>
<dbReference type="Gene3D" id="3.90.1200.10">
    <property type="match status" value="1"/>
</dbReference>
<dbReference type="RefSeq" id="WP_284033119.1">
    <property type="nucleotide sequence ID" value="NZ_CP126154.1"/>
</dbReference>
<reference evidence="2 3" key="1">
    <citation type="journal article" date="2019" name="Int. J. Syst. Evol. Microbiol.">
        <title>The Global Catalogue of Microorganisms (GCM) 10K type strain sequencing project: providing services to taxonomists for standard genome sequencing and annotation.</title>
        <authorList>
            <consortium name="The Broad Institute Genomics Platform"/>
            <consortium name="The Broad Institute Genome Sequencing Center for Infectious Disease"/>
            <person name="Wu L."/>
            <person name="Ma J."/>
        </authorList>
    </citation>
    <scope>NUCLEOTIDE SEQUENCE [LARGE SCALE GENOMIC DNA]</scope>
    <source>
        <strain evidence="2 3">DT31</strain>
    </source>
</reference>
<dbReference type="AlphaFoldDB" id="A0ABD5WFF0"/>
<keyword evidence="3" id="KW-1185">Reference proteome</keyword>
<proteinExistence type="predicted"/>
<dbReference type="PANTHER" id="PTHR21310">
    <property type="entry name" value="AMINOGLYCOSIDE PHOSPHOTRANSFERASE-RELATED-RELATED"/>
    <property type="match status" value="1"/>
</dbReference>
<name>A0ABD5WFF0_9EURY</name>
<feature type="domain" description="Aminoglycoside phosphotransferase" evidence="1">
    <location>
        <begin position="58"/>
        <end position="285"/>
    </location>
</feature>
<dbReference type="PANTHER" id="PTHR21310:SF15">
    <property type="entry name" value="AMINOGLYCOSIDE PHOSPHOTRANSFERASE DOMAIN-CONTAINING PROTEIN"/>
    <property type="match status" value="1"/>
</dbReference>
<dbReference type="InterPro" id="IPR051678">
    <property type="entry name" value="AGP_Transferase"/>
</dbReference>
<dbReference type="Pfam" id="PF01636">
    <property type="entry name" value="APH"/>
    <property type="match status" value="1"/>
</dbReference>
<dbReference type="InterPro" id="IPR011009">
    <property type="entry name" value="Kinase-like_dom_sf"/>
</dbReference>
<organism evidence="2 3">
    <name type="scientific">Halobaculum lipolyticum</name>
    <dbReference type="NCBI Taxonomy" id="3032001"/>
    <lineage>
        <taxon>Archaea</taxon>
        <taxon>Methanobacteriati</taxon>
        <taxon>Methanobacteriota</taxon>
        <taxon>Stenosarchaea group</taxon>
        <taxon>Halobacteria</taxon>
        <taxon>Halobacteriales</taxon>
        <taxon>Haloferacaceae</taxon>
        <taxon>Halobaculum</taxon>
    </lineage>
</organism>
<dbReference type="InterPro" id="IPR002575">
    <property type="entry name" value="Aminoglycoside_PTrfase"/>
</dbReference>